<dbReference type="GO" id="GO:0005385">
    <property type="term" value="F:zinc ion transmembrane transporter activity"/>
    <property type="evidence" value="ECO:0007669"/>
    <property type="project" value="TreeGrafter"/>
</dbReference>
<evidence type="ECO:0000313" key="7">
    <source>
        <dbReference type="EMBL" id="GCE31363.1"/>
    </source>
</evidence>
<keyword evidence="2 6" id="KW-0812">Transmembrane</keyword>
<dbReference type="EMBL" id="BIFT01000002">
    <property type="protein sequence ID" value="GCE31363.1"/>
    <property type="molecule type" value="Genomic_DNA"/>
</dbReference>
<evidence type="ECO:0000256" key="5">
    <source>
        <dbReference type="SAM" id="MobiDB-lite"/>
    </source>
</evidence>
<evidence type="ECO:0008006" key="9">
    <source>
        <dbReference type="Google" id="ProtNLM"/>
    </source>
</evidence>
<dbReference type="RefSeq" id="WP_126631339.1">
    <property type="nucleotide sequence ID" value="NZ_BIFT01000002.1"/>
</dbReference>
<proteinExistence type="predicted"/>
<feature type="transmembrane region" description="Helical" evidence="6">
    <location>
        <begin position="76"/>
        <end position="98"/>
    </location>
</feature>
<feature type="region of interest" description="Disordered" evidence="5">
    <location>
        <begin position="119"/>
        <end position="138"/>
    </location>
</feature>
<dbReference type="Proteomes" id="UP000287171">
    <property type="component" value="Unassembled WGS sequence"/>
</dbReference>
<evidence type="ECO:0000313" key="8">
    <source>
        <dbReference type="Proteomes" id="UP000287171"/>
    </source>
</evidence>
<dbReference type="InterPro" id="IPR003689">
    <property type="entry name" value="ZIP"/>
</dbReference>
<keyword evidence="8" id="KW-1185">Reference proteome</keyword>
<keyword evidence="3 6" id="KW-1133">Transmembrane helix</keyword>
<feature type="transmembrane region" description="Helical" evidence="6">
    <location>
        <begin position="35"/>
        <end position="56"/>
    </location>
</feature>
<comment type="subcellular location">
    <subcellularLocation>
        <location evidence="1">Membrane</location>
        <topology evidence="1">Multi-pass membrane protein</topology>
    </subcellularLocation>
</comment>
<evidence type="ECO:0000256" key="3">
    <source>
        <dbReference type="ARBA" id="ARBA00022989"/>
    </source>
</evidence>
<dbReference type="GO" id="GO:0016020">
    <property type="term" value="C:membrane"/>
    <property type="evidence" value="ECO:0007669"/>
    <property type="project" value="UniProtKB-SubCell"/>
</dbReference>
<feature type="transmembrane region" description="Helical" evidence="6">
    <location>
        <begin position="6"/>
        <end position="26"/>
    </location>
</feature>
<dbReference type="OrthoDB" id="9787346at2"/>
<evidence type="ECO:0000256" key="2">
    <source>
        <dbReference type="ARBA" id="ARBA00022692"/>
    </source>
</evidence>
<evidence type="ECO:0000256" key="4">
    <source>
        <dbReference type="ARBA" id="ARBA00023136"/>
    </source>
</evidence>
<dbReference type="AlphaFoldDB" id="A0A402BJ21"/>
<evidence type="ECO:0000256" key="6">
    <source>
        <dbReference type="SAM" id="Phobius"/>
    </source>
</evidence>
<feature type="transmembrane region" description="Helical" evidence="6">
    <location>
        <begin position="239"/>
        <end position="258"/>
    </location>
</feature>
<reference evidence="8" key="1">
    <citation type="submission" date="2018-12" db="EMBL/GenBank/DDBJ databases">
        <title>Tengunoibacter tsumagoiensis gen. nov., sp. nov., Dictyobacter kobayashii sp. nov., D. alpinus sp. nov., and D. joshuensis sp. nov. and description of Dictyobacteraceae fam. nov. within the order Ktedonobacterales isolated from Tengu-no-mugimeshi.</title>
        <authorList>
            <person name="Wang C.M."/>
            <person name="Zheng Y."/>
            <person name="Sakai Y."/>
            <person name="Toyoda A."/>
            <person name="Minakuchi Y."/>
            <person name="Abe K."/>
            <person name="Yokota A."/>
            <person name="Yabe S."/>
        </authorList>
    </citation>
    <scope>NUCLEOTIDE SEQUENCE [LARGE SCALE GENOMIC DNA]</scope>
    <source>
        <strain evidence="8">Uno16</strain>
    </source>
</reference>
<protein>
    <recommendedName>
        <fullName evidence="9">Zinc permease</fullName>
    </recommendedName>
</protein>
<dbReference type="PANTHER" id="PTHR11040:SF205">
    <property type="entry name" value="ZINC TRANSPORTER ZUPT"/>
    <property type="match status" value="1"/>
</dbReference>
<keyword evidence="4 6" id="KW-0472">Membrane</keyword>
<sequence>MSTGTIILLGAFAGLTIFLGLPLVFLKKLPQSLRYFLNMLATGILLFLLFDVLSKASEPINTSLDELRTHHASSGIFSLNVALLVLGIGLGSVGLVYFNRLVFGWMRKYTASAKVLDQPADGSISSSPSAKSTGIVSPGERAEHTPAALALLIATGIGLHNFSEGLAIGQSAATGAIQLAVVLMVGFGLHNMTEGFGIAGPLSGQRVSWKFIVLLGLIGGGPTFLGTIIGMTFISTQVFILFLALAAGAIIYVITELLGQAKRFKSPEIVMWGLLIGFLLGYATDLIVTYGGA</sequence>
<organism evidence="7 8">
    <name type="scientific">Dictyobacter alpinus</name>
    <dbReference type="NCBI Taxonomy" id="2014873"/>
    <lineage>
        <taxon>Bacteria</taxon>
        <taxon>Bacillati</taxon>
        <taxon>Chloroflexota</taxon>
        <taxon>Ktedonobacteria</taxon>
        <taxon>Ktedonobacterales</taxon>
        <taxon>Dictyobacteraceae</taxon>
        <taxon>Dictyobacter</taxon>
    </lineage>
</organism>
<feature type="transmembrane region" description="Helical" evidence="6">
    <location>
        <begin position="168"/>
        <end position="190"/>
    </location>
</feature>
<dbReference type="PANTHER" id="PTHR11040">
    <property type="entry name" value="ZINC/IRON TRANSPORTER"/>
    <property type="match status" value="1"/>
</dbReference>
<feature type="compositionally biased region" description="Polar residues" evidence="5">
    <location>
        <begin position="123"/>
        <end position="135"/>
    </location>
</feature>
<feature type="transmembrane region" description="Helical" evidence="6">
    <location>
        <begin position="211"/>
        <end position="233"/>
    </location>
</feature>
<dbReference type="Pfam" id="PF02535">
    <property type="entry name" value="Zip"/>
    <property type="match status" value="1"/>
</dbReference>
<name>A0A402BJ21_9CHLR</name>
<evidence type="ECO:0000256" key="1">
    <source>
        <dbReference type="ARBA" id="ARBA00004141"/>
    </source>
</evidence>
<feature type="transmembrane region" description="Helical" evidence="6">
    <location>
        <begin position="270"/>
        <end position="290"/>
    </location>
</feature>
<accession>A0A402BJ21</accession>
<comment type="caution">
    <text evidence="7">The sequence shown here is derived from an EMBL/GenBank/DDBJ whole genome shotgun (WGS) entry which is preliminary data.</text>
</comment>
<gene>
    <name evidence="7" type="ORF">KDA_68470</name>
</gene>